<gene>
    <name evidence="4" type="ORF">CAMP_LOCUS6169</name>
</gene>
<sequence>MQKTLQIFFFAAFLPLIVFGESSSSTVLTSTVLSTTPTATTSATCQDAPGENCSLYVSVCSDPRYYPLLKGKCDKTCGYCGSVTTTTPSSTPCVDNSSNCVNWVKNGFCTNTFYNCTQRKQYCAKSCKLCNTSC</sequence>
<dbReference type="EMBL" id="CANHGI010000002">
    <property type="protein sequence ID" value="CAI5443532.1"/>
    <property type="molecule type" value="Genomic_DNA"/>
</dbReference>
<keyword evidence="2" id="KW-0732">Signal</keyword>
<evidence type="ECO:0000256" key="1">
    <source>
        <dbReference type="PROSITE-ProRule" id="PRU01005"/>
    </source>
</evidence>
<proteinExistence type="predicted"/>
<dbReference type="Proteomes" id="UP001152747">
    <property type="component" value="Unassembled WGS sequence"/>
</dbReference>
<dbReference type="OrthoDB" id="5825018at2759"/>
<accession>A0A9P1IHZ5</accession>
<dbReference type="AlphaFoldDB" id="A0A9P1IHZ5"/>
<evidence type="ECO:0000313" key="4">
    <source>
        <dbReference type="EMBL" id="CAI5443532.1"/>
    </source>
</evidence>
<evidence type="ECO:0000313" key="5">
    <source>
        <dbReference type="Proteomes" id="UP001152747"/>
    </source>
</evidence>
<reference evidence="4" key="1">
    <citation type="submission" date="2022-11" db="EMBL/GenBank/DDBJ databases">
        <authorList>
            <person name="Kikuchi T."/>
        </authorList>
    </citation>
    <scope>NUCLEOTIDE SEQUENCE</scope>
    <source>
        <strain evidence="4">PS1010</strain>
    </source>
</reference>
<feature type="chain" id="PRO_5040361779" description="ShKT domain-containing protein" evidence="2">
    <location>
        <begin position="21"/>
        <end position="134"/>
    </location>
</feature>
<dbReference type="PANTHER" id="PTHR21724">
    <property type="entry name" value="SHKT DOMAIN-CONTAINING PROTEIN"/>
    <property type="match status" value="1"/>
</dbReference>
<dbReference type="InterPro" id="IPR003582">
    <property type="entry name" value="ShKT_dom"/>
</dbReference>
<feature type="domain" description="ShKT" evidence="3">
    <location>
        <begin position="93"/>
        <end position="130"/>
    </location>
</feature>
<feature type="signal peptide" evidence="2">
    <location>
        <begin position="1"/>
        <end position="20"/>
    </location>
</feature>
<protein>
    <recommendedName>
        <fullName evidence="3">ShKT domain-containing protein</fullName>
    </recommendedName>
</protein>
<dbReference type="SMART" id="SM00254">
    <property type="entry name" value="ShKT"/>
    <property type="match status" value="2"/>
</dbReference>
<evidence type="ECO:0000256" key="2">
    <source>
        <dbReference type="SAM" id="SignalP"/>
    </source>
</evidence>
<dbReference type="PROSITE" id="PS51670">
    <property type="entry name" value="SHKT"/>
    <property type="match status" value="1"/>
</dbReference>
<dbReference type="Pfam" id="PF01549">
    <property type="entry name" value="ShK"/>
    <property type="match status" value="2"/>
</dbReference>
<comment type="caution">
    <text evidence="4">The sequence shown here is derived from an EMBL/GenBank/DDBJ whole genome shotgun (WGS) entry which is preliminary data.</text>
</comment>
<keyword evidence="5" id="KW-1185">Reference proteome</keyword>
<evidence type="ECO:0000259" key="3">
    <source>
        <dbReference type="PROSITE" id="PS51670"/>
    </source>
</evidence>
<dbReference type="PANTHER" id="PTHR21724:SF108">
    <property type="entry name" value="SHKT DOMAIN-CONTAINING PROTEIN"/>
    <property type="match status" value="1"/>
</dbReference>
<dbReference type="Gene3D" id="1.10.10.1940">
    <property type="match status" value="2"/>
</dbReference>
<organism evidence="4 5">
    <name type="scientific">Caenorhabditis angaria</name>
    <dbReference type="NCBI Taxonomy" id="860376"/>
    <lineage>
        <taxon>Eukaryota</taxon>
        <taxon>Metazoa</taxon>
        <taxon>Ecdysozoa</taxon>
        <taxon>Nematoda</taxon>
        <taxon>Chromadorea</taxon>
        <taxon>Rhabditida</taxon>
        <taxon>Rhabditina</taxon>
        <taxon>Rhabditomorpha</taxon>
        <taxon>Rhabditoidea</taxon>
        <taxon>Rhabditidae</taxon>
        <taxon>Peloderinae</taxon>
        <taxon>Caenorhabditis</taxon>
    </lineage>
</organism>
<comment type="caution">
    <text evidence="1">Lacks conserved residue(s) required for the propagation of feature annotation.</text>
</comment>
<name>A0A9P1IHZ5_9PELO</name>